<proteinExistence type="predicted"/>
<dbReference type="Proteomes" id="UP000380386">
    <property type="component" value="Unassembled WGS sequence"/>
</dbReference>
<dbReference type="NCBIfam" id="NF047400">
    <property type="entry name" value="MazE_PemI_antitoxin"/>
    <property type="match status" value="1"/>
</dbReference>
<gene>
    <name evidence="1" type="ORF">FHL02_08155</name>
</gene>
<reference evidence="1 2" key="1">
    <citation type="journal article" date="2019" name="Syst. Appl. Microbiol.">
        <title>Polyphasic characterization of two novel Lactobacillus spp. isolated from blown salami packages: Description of Lactobacillus halodurans sp. nov. and Lactobacillus salsicarnum sp. nov.</title>
        <authorList>
            <person name="Schuster J.A."/>
            <person name="Klingl A."/>
            <person name="Vogel R.F."/>
            <person name="Ehrmann M.A."/>
        </authorList>
    </citation>
    <scope>NUCLEOTIDE SEQUENCE [LARGE SCALE GENOMIC DNA]</scope>
    <source>
        <strain evidence="1 2">TMW 1.2118</strain>
    </source>
</reference>
<dbReference type="RefSeq" id="WP_153383529.1">
    <property type="nucleotide sequence ID" value="NZ_VDFM01000010.1"/>
</dbReference>
<sequence length="78" mass="8944">MKVKPIKQGTSLMFTIPSEFKVLENSEYESQKDENGVITFTPVHTNIFEENKDYDFKSAMKKMNIADNGLPVGNENVW</sequence>
<protein>
    <submittedName>
        <fullName evidence="1">AbrB family transcriptional regulator</fullName>
    </submittedName>
</protein>
<dbReference type="EMBL" id="VDFM01000010">
    <property type="protein sequence ID" value="MQS52991.1"/>
    <property type="molecule type" value="Genomic_DNA"/>
</dbReference>
<comment type="caution">
    <text evidence="1">The sequence shown here is derived from an EMBL/GenBank/DDBJ whole genome shotgun (WGS) entry which is preliminary data.</text>
</comment>
<dbReference type="AlphaFoldDB" id="A0A5P0ZIR2"/>
<evidence type="ECO:0000313" key="2">
    <source>
        <dbReference type="Proteomes" id="UP000380386"/>
    </source>
</evidence>
<evidence type="ECO:0000313" key="1">
    <source>
        <dbReference type="EMBL" id="MQS52991.1"/>
    </source>
</evidence>
<accession>A0A5P0ZIR2</accession>
<organism evidence="1 2">
    <name type="scientific">Companilactobacillus mishanensis</name>
    <dbReference type="NCBI Taxonomy" id="2486008"/>
    <lineage>
        <taxon>Bacteria</taxon>
        <taxon>Bacillati</taxon>
        <taxon>Bacillota</taxon>
        <taxon>Bacilli</taxon>
        <taxon>Lactobacillales</taxon>
        <taxon>Lactobacillaceae</taxon>
        <taxon>Companilactobacillus</taxon>
    </lineage>
</organism>
<name>A0A5P0ZIR2_9LACO</name>
<dbReference type="OrthoDB" id="71707at2"/>